<dbReference type="RefSeq" id="WP_344215243.1">
    <property type="nucleotide sequence ID" value="NZ_BAAAOS010000020.1"/>
</dbReference>
<name>A0ABN2DK74_9ACTN</name>
<protein>
    <submittedName>
        <fullName evidence="2">Uncharacterized protein</fullName>
    </submittedName>
</protein>
<organism evidence="2 3">
    <name type="scientific">Kribbella sancticallisti</name>
    <dbReference type="NCBI Taxonomy" id="460087"/>
    <lineage>
        <taxon>Bacteria</taxon>
        <taxon>Bacillati</taxon>
        <taxon>Actinomycetota</taxon>
        <taxon>Actinomycetes</taxon>
        <taxon>Propionibacteriales</taxon>
        <taxon>Kribbellaceae</taxon>
        <taxon>Kribbella</taxon>
    </lineage>
</organism>
<evidence type="ECO:0000313" key="3">
    <source>
        <dbReference type="Proteomes" id="UP001500393"/>
    </source>
</evidence>
<feature type="region of interest" description="Disordered" evidence="1">
    <location>
        <begin position="1"/>
        <end position="25"/>
    </location>
</feature>
<dbReference type="Proteomes" id="UP001500393">
    <property type="component" value="Unassembled WGS sequence"/>
</dbReference>
<feature type="compositionally biased region" description="Basic and acidic residues" evidence="1">
    <location>
        <begin position="11"/>
        <end position="22"/>
    </location>
</feature>
<sequence>MPSPWVLPAATDHDRDEHRAVRPEANQPAVAISPDGADVYLTYNAFLTPWQSTTAAPRPMLGVVRHANSSIGPFTTLHRGASGDARASCANGLTSEFLGDYNYAVATESAGVAVWNDTREAADCPPTFGNTDIWGLAITDPTTD</sequence>
<comment type="caution">
    <text evidence="2">The sequence shown here is derived from an EMBL/GenBank/DDBJ whole genome shotgun (WGS) entry which is preliminary data.</text>
</comment>
<dbReference type="EMBL" id="BAAAOS010000020">
    <property type="protein sequence ID" value="GAA1579067.1"/>
    <property type="molecule type" value="Genomic_DNA"/>
</dbReference>
<evidence type="ECO:0000256" key="1">
    <source>
        <dbReference type="SAM" id="MobiDB-lite"/>
    </source>
</evidence>
<accession>A0ABN2DK74</accession>
<evidence type="ECO:0000313" key="2">
    <source>
        <dbReference type="EMBL" id="GAA1579067.1"/>
    </source>
</evidence>
<gene>
    <name evidence="2" type="ORF">GCM10009789_35950</name>
</gene>
<proteinExistence type="predicted"/>
<keyword evidence="3" id="KW-1185">Reference proteome</keyword>
<reference evidence="2 3" key="1">
    <citation type="journal article" date="2019" name="Int. J. Syst. Evol. Microbiol.">
        <title>The Global Catalogue of Microorganisms (GCM) 10K type strain sequencing project: providing services to taxonomists for standard genome sequencing and annotation.</title>
        <authorList>
            <consortium name="The Broad Institute Genomics Platform"/>
            <consortium name="The Broad Institute Genome Sequencing Center for Infectious Disease"/>
            <person name="Wu L."/>
            <person name="Ma J."/>
        </authorList>
    </citation>
    <scope>NUCLEOTIDE SEQUENCE [LARGE SCALE GENOMIC DNA]</scope>
    <source>
        <strain evidence="2 3">JCM 14969</strain>
    </source>
</reference>